<accession>A0ABP7S393</accession>
<dbReference type="EMBL" id="BAAAZD010000002">
    <property type="protein sequence ID" value="GAA4006100.1"/>
    <property type="molecule type" value="Genomic_DNA"/>
</dbReference>
<reference evidence="13" key="1">
    <citation type="journal article" date="2019" name="Int. J. Syst. Evol. Microbiol.">
        <title>The Global Catalogue of Microorganisms (GCM) 10K type strain sequencing project: providing services to taxonomists for standard genome sequencing and annotation.</title>
        <authorList>
            <consortium name="The Broad Institute Genomics Platform"/>
            <consortium name="The Broad Institute Genome Sequencing Center for Infectious Disease"/>
            <person name="Wu L."/>
            <person name="Ma J."/>
        </authorList>
    </citation>
    <scope>NUCLEOTIDE SEQUENCE [LARGE SCALE GENOMIC DNA]</scope>
    <source>
        <strain evidence="13">JCM 16603</strain>
    </source>
</reference>
<feature type="signal peptide" evidence="9">
    <location>
        <begin position="1"/>
        <end position="22"/>
    </location>
</feature>
<comment type="caution">
    <text evidence="12">The sequence shown here is derived from an EMBL/GenBank/DDBJ whole genome shotgun (WGS) entry which is preliminary data.</text>
</comment>
<dbReference type="CDD" id="cd03143">
    <property type="entry name" value="A4_beta-galactosidase_middle_domain"/>
    <property type="match status" value="1"/>
</dbReference>
<organism evidence="12 13">
    <name type="scientific">Sphingomonas humi</name>
    <dbReference type="NCBI Taxonomy" id="335630"/>
    <lineage>
        <taxon>Bacteria</taxon>
        <taxon>Pseudomonadati</taxon>
        <taxon>Pseudomonadota</taxon>
        <taxon>Alphaproteobacteria</taxon>
        <taxon>Sphingomonadales</taxon>
        <taxon>Sphingomonadaceae</taxon>
        <taxon>Sphingomonas</taxon>
    </lineage>
</organism>
<evidence type="ECO:0000256" key="6">
    <source>
        <dbReference type="ARBA" id="ARBA00022833"/>
    </source>
</evidence>
<feature type="domain" description="Beta-galactosidase trimerisation" evidence="11">
    <location>
        <begin position="421"/>
        <end position="625"/>
    </location>
</feature>
<dbReference type="EC" id="3.2.1.23" evidence="3 8"/>
<feature type="chain" id="PRO_5045793785" description="Beta-galactosidase" evidence="9">
    <location>
        <begin position="23"/>
        <end position="695"/>
    </location>
</feature>
<evidence type="ECO:0000259" key="11">
    <source>
        <dbReference type="Pfam" id="PF08532"/>
    </source>
</evidence>
<keyword evidence="4" id="KW-0479">Metal-binding</keyword>
<keyword evidence="5 8" id="KW-0378">Hydrolase</keyword>
<keyword evidence="7 8" id="KW-0326">Glycosidase</keyword>
<dbReference type="InterPro" id="IPR017853">
    <property type="entry name" value="GH"/>
</dbReference>
<keyword evidence="13" id="KW-1185">Reference proteome</keyword>
<evidence type="ECO:0000259" key="10">
    <source>
        <dbReference type="Pfam" id="PF02449"/>
    </source>
</evidence>
<protein>
    <recommendedName>
        <fullName evidence="3 8">Beta-galactosidase</fullName>
        <shortName evidence="8">Beta-gal</shortName>
        <ecNumber evidence="3 8">3.2.1.23</ecNumber>
    </recommendedName>
</protein>
<evidence type="ECO:0000256" key="1">
    <source>
        <dbReference type="ARBA" id="ARBA00001412"/>
    </source>
</evidence>
<dbReference type="PANTHER" id="PTHR36447:SF2">
    <property type="entry name" value="BETA-GALACTOSIDASE YESZ"/>
    <property type="match status" value="1"/>
</dbReference>
<dbReference type="Gene3D" id="3.20.20.80">
    <property type="entry name" value="Glycosidases"/>
    <property type="match status" value="1"/>
</dbReference>
<evidence type="ECO:0000256" key="3">
    <source>
        <dbReference type="ARBA" id="ARBA00012756"/>
    </source>
</evidence>
<evidence type="ECO:0000256" key="7">
    <source>
        <dbReference type="ARBA" id="ARBA00023295"/>
    </source>
</evidence>
<gene>
    <name evidence="12" type="ORF">GCM10022211_18280</name>
</gene>
<dbReference type="InterPro" id="IPR013529">
    <property type="entry name" value="Glyco_hydro_42_N"/>
</dbReference>
<evidence type="ECO:0000256" key="5">
    <source>
        <dbReference type="ARBA" id="ARBA00022801"/>
    </source>
</evidence>
<evidence type="ECO:0000313" key="13">
    <source>
        <dbReference type="Proteomes" id="UP001501310"/>
    </source>
</evidence>
<feature type="domain" description="Glycoside hydrolase family 42 N-terminal" evidence="10">
    <location>
        <begin position="47"/>
        <end position="407"/>
    </location>
</feature>
<comment type="catalytic activity">
    <reaction evidence="1 8">
        <text>Hydrolysis of terminal non-reducing beta-D-galactose residues in beta-D-galactosides.</text>
        <dbReference type="EC" id="3.2.1.23"/>
    </reaction>
</comment>
<dbReference type="SUPFAM" id="SSF51445">
    <property type="entry name" value="(Trans)glycosidases"/>
    <property type="match status" value="1"/>
</dbReference>
<dbReference type="PANTHER" id="PTHR36447">
    <property type="entry name" value="BETA-GALACTOSIDASE GANA"/>
    <property type="match status" value="1"/>
</dbReference>
<dbReference type="PIRSF" id="PIRSF001084">
    <property type="entry name" value="B-galactosidase"/>
    <property type="match status" value="1"/>
</dbReference>
<evidence type="ECO:0000256" key="8">
    <source>
        <dbReference type="PIRNR" id="PIRNR001084"/>
    </source>
</evidence>
<dbReference type="Gene3D" id="3.40.50.880">
    <property type="match status" value="1"/>
</dbReference>
<dbReference type="Pfam" id="PF02449">
    <property type="entry name" value="Glyco_hydro_42"/>
    <property type="match status" value="1"/>
</dbReference>
<dbReference type="Pfam" id="PF08532">
    <property type="entry name" value="Glyco_hydro_42M"/>
    <property type="match status" value="1"/>
</dbReference>
<sequence length="695" mass="76397">MPARLTGALIALSLAVVPVSVARGVAPFPQRATAFANRPAIAVGVAWYPEQWPESRWDADLMMMRATGFNTVRIGEFAWSRMEPEEGRFDLAWLDRAIAAAQRHGMMVVLGTPTAAPPAWMTQQYPDVLRVDEDGTPAVHGARRHFSFSSQRYRSFSRRIAAEMARRYGHHPAVVGWQIDNEIGPPSFDGEAVAAWHRFLEKRYGTIGELNCRWATEYWSQRYNNFDQIPLRPTGQQNPALQLEFKHFTTATWTDFIQNQARAVRPLIDPRAFVTTNTMFWNAGFDHYRLHHDLDLAAWDNYIPDGRPDWVANGANHDLVRGYKQRNFWLMETQPGRVDWVPVNRALDPGQVREIAWQAVAHGADAVLYWQWRPAANGQETYHGAVLGQDGKPNPIQPEIARTATELSGAAALLSDTSPVARVAMLFSYDSRWAIDLQRHHRDFDPVRAFTDFYRPLRTKAQGVAILPVEADLSAFPLAVAPNLNVLTQAQAAGLARYVRGGGHLVLGPRSGMKDDSNALWPQRQPGPLTELLGARVEQYYALDKKVALAGSIGGGATIWAEALAPVAGNVRVLSTYRDPGGWLDGKPAIVTRKVGRGSVTYVGAWLDAATMASLADRLLSDAQVSALIPDGDADLEIAERSGGGKRLLIVINHGGMSHPFTPPAGAVPASGDWRGGAIPAHGVALFNLAPGARP</sequence>
<evidence type="ECO:0000256" key="9">
    <source>
        <dbReference type="SAM" id="SignalP"/>
    </source>
</evidence>
<proteinExistence type="inferred from homology"/>
<keyword evidence="6" id="KW-0862">Zinc</keyword>
<name>A0ABP7S393_9SPHN</name>
<evidence type="ECO:0000256" key="4">
    <source>
        <dbReference type="ARBA" id="ARBA00022723"/>
    </source>
</evidence>
<evidence type="ECO:0000256" key="2">
    <source>
        <dbReference type="ARBA" id="ARBA00005940"/>
    </source>
</evidence>
<dbReference type="InterPro" id="IPR029062">
    <property type="entry name" value="Class_I_gatase-like"/>
</dbReference>
<dbReference type="InterPro" id="IPR003476">
    <property type="entry name" value="Glyco_hydro_42"/>
</dbReference>
<comment type="similarity">
    <text evidence="2 8">Belongs to the glycosyl hydrolase 42 family.</text>
</comment>
<dbReference type="Proteomes" id="UP001501310">
    <property type="component" value="Unassembled WGS sequence"/>
</dbReference>
<dbReference type="InterPro" id="IPR013738">
    <property type="entry name" value="Beta_galactosidase_Trimer"/>
</dbReference>
<dbReference type="SUPFAM" id="SSF52317">
    <property type="entry name" value="Class I glutamine amidotransferase-like"/>
    <property type="match status" value="1"/>
</dbReference>
<evidence type="ECO:0000313" key="12">
    <source>
        <dbReference type="EMBL" id="GAA4006100.1"/>
    </source>
</evidence>
<keyword evidence="9" id="KW-0732">Signal</keyword>